<feature type="region of interest" description="Disordered" evidence="2">
    <location>
        <begin position="75"/>
        <end position="133"/>
    </location>
</feature>
<dbReference type="Pfam" id="PF00857">
    <property type="entry name" value="Isochorismatase"/>
    <property type="match status" value="1"/>
</dbReference>
<protein>
    <recommendedName>
        <fullName evidence="3">Isochorismatase-like domain-containing protein</fullName>
    </recommendedName>
</protein>
<dbReference type="AlphaFoldDB" id="A0A918YNI8"/>
<dbReference type="SUPFAM" id="SSF52499">
    <property type="entry name" value="Isochorismatase-like hydrolases"/>
    <property type="match status" value="1"/>
</dbReference>
<comment type="caution">
    <text evidence="4">The sequence shown here is derived from an EMBL/GenBank/DDBJ whole genome shotgun (WGS) entry which is preliminary data.</text>
</comment>
<keyword evidence="1" id="KW-0378">Hydrolase</keyword>
<dbReference type="PANTHER" id="PTHR43540">
    <property type="entry name" value="PEROXYUREIDOACRYLATE/UREIDOACRYLATE AMIDOHYDROLASE-RELATED"/>
    <property type="match status" value="1"/>
</dbReference>
<evidence type="ECO:0000313" key="4">
    <source>
        <dbReference type="EMBL" id="GHE09078.1"/>
    </source>
</evidence>
<dbReference type="PANTHER" id="PTHR43540:SF1">
    <property type="entry name" value="ISOCHORISMATASE HYDROLASE"/>
    <property type="match status" value="1"/>
</dbReference>
<feature type="domain" description="Isochorismatase-like" evidence="3">
    <location>
        <begin position="9"/>
        <end position="87"/>
    </location>
</feature>
<dbReference type="EMBL" id="BMVG01000018">
    <property type="protein sequence ID" value="GHE09078.1"/>
    <property type="molecule type" value="Genomic_DNA"/>
</dbReference>
<evidence type="ECO:0000313" key="5">
    <source>
        <dbReference type="Proteomes" id="UP000655443"/>
    </source>
</evidence>
<proteinExistence type="predicted"/>
<evidence type="ECO:0000259" key="3">
    <source>
        <dbReference type="Pfam" id="PF00857"/>
    </source>
</evidence>
<reference evidence="4" key="1">
    <citation type="journal article" date="2014" name="Int. J. Syst. Evol. Microbiol.">
        <title>Complete genome sequence of Corynebacterium casei LMG S-19264T (=DSM 44701T), isolated from a smear-ripened cheese.</title>
        <authorList>
            <consortium name="US DOE Joint Genome Institute (JGI-PGF)"/>
            <person name="Walter F."/>
            <person name="Albersmeier A."/>
            <person name="Kalinowski J."/>
            <person name="Ruckert C."/>
        </authorList>
    </citation>
    <scope>NUCLEOTIDE SEQUENCE</scope>
    <source>
        <strain evidence="4">JCM 4714</strain>
    </source>
</reference>
<evidence type="ECO:0000256" key="1">
    <source>
        <dbReference type="ARBA" id="ARBA00022801"/>
    </source>
</evidence>
<dbReference type="Gene3D" id="3.40.50.850">
    <property type="entry name" value="Isochorismatase-like"/>
    <property type="match status" value="1"/>
</dbReference>
<dbReference type="InterPro" id="IPR000868">
    <property type="entry name" value="Isochorismatase-like_dom"/>
</dbReference>
<gene>
    <name evidence="4" type="ORF">GCM10010339_60230</name>
</gene>
<reference evidence="4" key="2">
    <citation type="submission" date="2020-09" db="EMBL/GenBank/DDBJ databases">
        <authorList>
            <person name="Sun Q."/>
            <person name="Ohkuma M."/>
        </authorList>
    </citation>
    <scope>NUCLEOTIDE SEQUENCE</scope>
    <source>
        <strain evidence="4">JCM 4714</strain>
    </source>
</reference>
<dbReference type="InterPro" id="IPR036380">
    <property type="entry name" value="Isochorismatase-like_sf"/>
</dbReference>
<feature type="compositionally biased region" description="Basic and acidic residues" evidence="2">
    <location>
        <begin position="111"/>
        <end position="120"/>
    </location>
</feature>
<accession>A0A918YNI8</accession>
<keyword evidence="5" id="KW-1185">Reference proteome</keyword>
<dbReference type="Proteomes" id="UP000655443">
    <property type="component" value="Unassembled WGS sequence"/>
</dbReference>
<feature type="compositionally biased region" description="Basic and acidic residues" evidence="2">
    <location>
        <begin position="75"/>
        <end position="85"/>
    </location>
</feature>
<sequence length="133" mass="14883">MHPALREAREDQPLTVTKTRVSAFSTGSLDPLLREQGIDTLVLDGIFASGVILSTVRDAADKDYRLPVLRDVCGDPDQRQHDTLIRRCCPPRPTSSTWPHSRPPHAPHRRTGTDRGDRTTELLSRLAPGTQRR</sequence>
<dbReference type="InterPro" id="IPR050272">
    <property type="entry name" value="Isochorismatase-like_hydrls"/>
</dbReference>
<evidence type="ECO:0000256" key="2">
    <source>
        <dbReference type="SAM" id="MobiDB-lite"/>
    </source>
</evidence>
<organism evidence="4 5">
    <name type="scientific">Streptomyces alanosinicus</name>
    <dbReference type="NCBI Taxonomy" id="68171"/>
    <lineage>
        <taxon>Bacteria</taxon>
        <taxon>Bacillati</taxon>
        <taxon>Actinomycetota</taxon>
        <taxon>Actinomycetes</taxon>
        <taxon>Kitasatosporales</taxon>
        <taxon>Streptomycetaceae</taxon>
        <taxon>Streptomyces</taxon>
    </lineage>
</organism>
<name>A0A918YNI8_9ACTN</name>
<dbReference type="GO" id="GO:0016787">
    <property type="term" value="F:hydrolase activity"/>
    <property type="evidence" value="ECO:0007669"/>
    <property type="project" value="UniProtKB-KW"/>
</dbReference>